<dbReference type="Proteomes" id="UP000501240">
    <property type="component" value="Chromosome"/>
</dbReference>
<dbReference type="AlphaFoldDB" id="A0A7D3VVX5"/>
<proteinExistence type="predicted"/>
<sequence>MLPEVAGRLGLAAEPGPQALGVIAEGLDQARRALAWGSPMTREVITDLSRHAAEALAAALSDHRVPGYGEPDVFQMQDWLIMRCDAVTGQADKIAARTVGVLAGELAAGRAEDLSDHARGEIETLVAEAGDPYLLACAVAGLAAGLLMYATGDLRSAKAAAHALAAPRLGGGLGGPVPRFAGIDASRG</sequence>
<dbReference type="EMBL" id="CP053892">
    <property type="protein sequence ID" value="QKG24560.1"/>
    <property type="molecule type" value="Genomic_DNA"/>
</dbReference>
<evidence type="ECO:0000313" key="2">
    <source>
        <dbReference type="Proteomes" id="UP000501240"/>
    </source>
</evidence>
<accession>A0A7D3VVX5</accession>
<protein>
    <submittedName>
        <fullName evidence="1">Putative manganese-dependent inorganic pyrophosphatase</fullName>
    </submittedName>
</protein>
<evidence type="ECO:0000313" key="1">
    <source>
        <dbReference type="EMBL" id="QKG24560.1"/>
    </source>
</evidence>
<reference evidence="1 2" key="1">
    <citation type="submission" date="2020-05" db="EMBL/GenBank/DDBJ databases">
        <title>Actinomadura verrucosospora NRRL-B18236 (PFL_A860) Genome sequencing and assembly.</title>
        <authorList>
            <person name="Samborskyy M."/>
        </authorList>
    </citation>
    <scope>NUCLEOTIDE SEQUENCE [LARGE SCALE GENOMIC DNA]</scope>
    <source>
        <strain evidence="1 2">NRRL:B18236</strain>
    </source>
</reference>
<organism evidence="1 2">
    <name type="scientific">Actinomadura verrucosospora</name>
    <dbReference type="NCBI Taxonomy" id="46165"/>
    <lineage>
        <taxon>Bacteria</taxon>
        <taxon>Bacillati</taxon>
        <taxon>Actinomycetota</taxon>
        <taxon>Actinomycetes</taxon>
        <taxon>Streptosporangiales</taxon>
        <taxon>Thermomonosporaceae</taxon>
        <taxon>Actinomadura</taxon>
    </lineage>
</organism>
<keyword evidence="2" id="KW-1185">Reference proteome</keyword>
<gene>
    <name evidence="1" type="ORF">ACTIVE_6207</name>
</gene>
<name>A0A7D3VVX5_ACTVE</name>